<dbReference type="SUPFAM" id="SSF53955">
    <property type="entry name" value="Lysozyme-like"/>
    <property type="match status" value="1"/>
</dbReference>
<dbReference type="Pfam" id="PF01464">
    <property type="entry name" value="SLT"/>
    <property type="match status" value="1"/>
</dbReference>
<protein>
    <submittedName>
        <fullName evidence="3">Transglycosylase SLT domain-containing protein</fullName>
    </submittedName>
</protein>
<dbReference type="InterPro" id="IPR008258">
    <property type="entry name" value="Transglycosylase_SLT_dom_1"/>
</dbReference>
<comment type="similarity">
    <text evidence="1">Belongs to the transglycosylase Slt family.</text>
</comment>
<feature type="non-terminal residue" evidence="3">
    <location>
        <position position="173"/>
    </location>
</feature>
<organism evidence="3 4">
    <name type="scientific">Candidatus Bilophila faecipullorum</name>
    <dbReference type="NCBI Taxonomy" id="2838482"/>
    <lineage>
        <taxon>Bacteria</taxon>
        <taxon>Pseudomonadati</taxon>
        <taxon>Thermodesulfobacteriota</taxon>
        <taxon>Desulfovibrionia</taxon>
        <taxon>Desulfovibrionales</taxon>
        <taxon>Desulfovibrionaceae</taxon>
        <taxon>Bilophila</taxon>
    </lineage>
</organism>
<gene>
    <name evidence="3" type="ORF">H9874_10605</name>
</gene>
<comment type="caution">
    <text evidence="3">The sequence shown here is derived from an EMBL/GenBank/DDBJ whole genome shotgun (WGS) entry which is preliminary data.</text>
</comment>
<evidence type="ECO:0000313" key="4">
    <source>
        <dbReference type="Proteomes" id="UP000824264"/>
    </source>
</evidence>
<accession>A0A9D1U9C9</accession>
<reference evidence="3" key="1">
    <citation type="journal article" date="2021" name="PeerJ">
        <title>Extensive microbial diversity within the chicken gut microbiome revealed by metagenomics and culture.</title>
        <authorList>
            <person name="Gilroy R."/>
            <person name="Ravi A."/>
            <person name="Getino M."/>
            <person name="Pursley I."/>
            <person name="Horton D.L."/>
            <person name="Alikhan N.F."/>
            <person name="Baker D."/>
            <person name="Gharbi K."/>
            <person name="Hall N."/>
            <person name="Watson M."/>
            <person name="Adriaenssens E.M."/>
            <person name="Foster-Nyarko E."/>
            <person name="Jarju S."/>
            <person name="Secka A."/>
            <person name="Antonio M."/>
            <person name="Oren A."/>
            <person name="Chaudhuri R.R."/>
            <person name="La Ragione R."/>
            <person name="Hildebrand F."/>
            <person name="Pallen M.J."/>
        </authorList>
    </citation>
    <scope>NUCLEOTIDE SEQUENCE</scope>
    <source>
        <strain evidence="3">ChiSxjej5B17-1746</strain>
    </source>
</reference>
<proteinExistence type="inferred from homology"/>
<dbReference type="Gene3D" id="1.10.530.10">
    <property type="match status" value="1"/>
</dbReference>
<feature type="domain" description="Transglycosylase SLT" evidence="2">
    <location>
        <begin position="106"/>
        <end position="172"/>
    </location>
</feature>
<dbReference type="EMBL" id="DXGI01000395">
    <property type="protein sequence ID" value="HIW79574.1"/>
    <property type="molecule type" value="Genomic_DNA"/>
</dbReference>
<dbReference type="Proteomes" id="UP000824264">
    <property type="component" value="Unassembled WGS sequence"/>
</dbReference>
<sequence length="173" mass="18868">MMRVLGFCLVLMLAWEAHAGVILEERLSTDRRTAERVRPIQPVAPPAAVLPSENLLDQMDIYALSPHARALALPRMVSKQLVLRAHAGQGKLPPPAVWEGLVARSSRLYGLDPRLIAAVIKVESNFENLAESSKGAQGLMQLMPETGEALGVADPFDPQANVDAGSRYLRQQL</sequence>
<evidence type="ECO:0000259" key="2">
    <source>
        <dbReference type="Pfam" id="PF01464"/>
    </source>
</evidence>
<reference evidence="3" key="2">
    <citation type="submission" date="2021-04" db="EMBL/GenBank/DDBJ databases">
        <authorList>
            <person name="Gilroy R."/>
        </authorList>
    </citation>
    <scope>NUCLEOTIDE SEQUENCE</scope>
    <source>
        <strain evidence="3">ChiSxjej5B17-1746</strain>
    </source>
</reference>
<dbReference type="InterPro" id="IPR023346">
    <property type="entry name" value="Lysozyme-like_dom_sf"/>
</dbReference>
<dbReference type="PANTHER" id="PTHR37423">
    <property type="entry name" value="SOLUBLE LYTIC MUREIN TRANSGLYCOSYLASE-RELATED"/>
    <property type="match status" value="1"/>
</dbReference>
<evidence type="ECO:0000313" key="3">
    <source>
        <dbReference type="EMBL" id="HIW79574.1"/>
    </source>
</evidence>
<dbReference type="PANTHER" id="PTHR37423:SF2">
    <property type="entry name" value="MEMBRANE-BOUND LYTIC MUREIN TRANSGLYCOSYLASE C"/>
    <property type="match status" value="1"/>
</dbReference>
<evidence type="ECO:0000256" key="1">
    <source>
        <dbReference type="ARBA" id="ARBA00007734"/>
    </source>
</evidence>
<dbReference type="AlphaFoldDB" id="A0A9D1U9C9"/>
<name>A0A9D1U9C9_9BACT</name>